<dbReference type="PROSITE" id="PS50868">
    <property type="entry name" value="POST_SET"/>
    <property type="match status" value="1"/>
</dbReference>
<dbReference type="PROSITE" id="PS50280">
    <property type="entry name" value="SET"/>
    <property type="match status" value="1"/>
</dbReference>
<dbReference type="EMBL" id="JFHC01000045">
    <property type="protein sequence ID" value="KDR40174.1"/>
    <property type="molecule type" value="Genomic_DNA"/>
</dbReference>
<dbReference type="STRING" id="60547.GCA_000751215_03705"/>
<dbReference type="Pfam" id="PF00856">
    <property type="entry name" value="SET"/>
    <property type="match status" value="1"/>
</dbReference>
<dbReference type="GO" id="GO:0008168">
    <property type="term" value="F:methyltransferase activity"/>
    <property type="evidence" value="ECO:0007669"/>
    <property type="project" value="UniProtKB-KW"/>
</dbReference>
<keyword evidence="4" id="KW-0808">Transferase</keyword>
<dbReference type="PANTHER" id="PTHR22884">
    <property type="entry name" value="SET DOMAIN PROTEINS"/>
    <property type="match status" value="1"/>
</dbReference>
<dbReference type="InterPro" id="IPR050777">
    <property type="entry name" value="SET2_Histone-Lys_MeTrsfase"/>
</dbReference>
<keyword evidence="2" id="KW-0158">Chromosome</keyword>
<accession>A0A069PJU5</accession>
<dbReference type="RefSeq" id="WP_035934128.1">
    <property type="nucleotide sequence ID" value="NZ_CADFFX010000002.1"/>
</dbReference>
<feature type="domain" description="Post-SET" evidence="7">
    <location>
        <begin position="127"/>
        <end position="143"/>
    </location>
</feature>
<keyword evidence="9" id="KW-1185">Reference proteome</keyword>
<organism evidence="8 9">
    <name type="scientific">Caballeronia glathei</name>
    <dbReference type="NCBI Taxonomy" id="60547"/>
    <lineage>
        <taxon>Bacteria</taxon>
        <taxon>Pseudomonadati</taxon>
        <taxon>Pseudomonadota</taxon>
        <taxon>Betaproteobacteria</taxon>
        <taxon>Burkholderiales</taxon>
        <taxon>Burkholderiaceae</taxon>
        <taxon>Caballeronia</taxon>
    </lineage>
</organism>
<evidence type="ECO:0000256" key="1">
    <source>
        <dbReference type="ARBA" id="ARBA00004286"/>
    </source>
</evidence>
<evidence type="ECO:0000256" key="5">
    <source>
        <dbReference type="ARBA" id="ARBA00022691"/>
    </source>
</evidence>
<keyword evidence="3" id="KW-0489">Methyltransferase</keyword>
<dbReference type="Gene3D" id="2.170.270.10">
    <property type="entry name" value="SET domain"/>
    <property type="match status" value="1"/>
</dbReference>
<comment type="subcellular location">
    <subcellularLocation>
        <location evidence="1">Chromosome</location>
    </subcellularLocation>
</comment>
<dbReference type="Proteomes" id="UP000027466">
    <property type="component" value="Unassembled WGS sequence"/>
</dbReference>
<evidence type="ECO:0000256" key="4">
    <source>
        <dbReference type="ARBA" id="ARBA00022679"/>
    </source>
</evidence>
<dbReference type="GO" id="GO:0005694">
    <property type="term" value="C:chromosome"/>
    <property type="evidence" value="ECO:0007669"/>
    <property type="project" value="UniProtKB-SubCell"/>
</dbReference>
<evidence type="ECO:0000313" key="9">
    <source>
        <dbReference type="Proteomes" id="UP000027466"/>
    </source>
</evidence>
<evidence type="ECO:0000313" key="8">
    <source>
        <dbReference type="EMBL" id="KDR40174.1"/>
    </source>
</evidence>
<name>A0A069PJU5_9BURK</name>
<dbReference type="SUPFAM" id="SSF82199">
    <property type="entry name" value="SET domain"/>
    <property type="match status" value="1"/>
</dbReference>
<reference evidence="8 9" key="1">
    <citation type="submission" date="2014-03" db="EMBL/GenBank/DDBJ databases">
        <title>Draft Genome Sequences of Four Burkholderia Strains.</title>
        <authorList>
            <person name="Liu X.Y."/>
            <person name="Li C.X."/>
            <person name="Xu J.H."/>
        </authorList>
    </citation>
    <scope>NUCLEOTIDE SEQUENCE [LARGE SCALE GENOMIC DNA]</scope>
    <source>
        <strain evidence="8 9">DSM 50014</strain>
    </source>
</reference>
<feature type="domain" description="SET" evidence="6">
    <location>
        <begin position="2"/>
        <end position="114"/>
    </location>
</feature>
<dbReference type="SMART" id="SM00317">
    <property type="entry name" value="SET"/>
    <property type="match status" value="1"/>
</dbReference>
<dbReference type="InterPro" id="IPR046341">
    <property type="entry name" value="SET_dom_sf"/>
</dbReference>
<sequence>MRRFVVRRSSVHGRGVFASTTLRAGEWLLEYKGEVMSWRAAIARYRASVAEDGHTFVFGLEGDRVIDGARGGNSARWINHGCEPNCEAVEDGTRVFIRALRRIRPGDELLLDYRLAVDGRRTAAVKRLYACRCGAQGCRGTMLA</sequence>
<comment type="caution">
    <text evidence="8">The sequence shown here is derived from an EMBL/GenBank/DDBJ whole genome shotgun (WGS) entry which is preliminary data.</text>
</comment>
<protein>
    <submittedName>
        <fullName evidence="8">SET domain protein</fullName>
    </submittedName>
</protein>
<dbReference type="InterPro" id="IPR001214">
    <property type="entry name" value="SET_dom"/>
</dbReference>
<evidence type="ECO:0000256" key="2">
    <source>
        <dbReference type="ARBA" id="ARBA00022454"/>
    </source>
</evidence>
<gene>
    <name evidence="8" type="ORF">BG61_27430</name>
</gene>
<dbReference type="GO" id="GO:0032259">
    <property type="term" value="P:methylation"/>
    <property type="evidence" value="ECO:0007669"/>
    <property type="project" value="UniProtKB-KW"/>
</dbReference>
<evidence type="ECO:0000256" key="3">
    <source>
        <dbReference type="ARBA" id="ARBA00022603"/>
    </source>
</evidence>
<dbReference type="AlphaFoldDB" id="A0A069PJU5"/>
<evidence type="ECO:0000259" key="7">
    <source>
        <dbReference type="PROSITE" id="PS50868"/>
    </source>
</evidence>
<keyword evidence="5" id="KW-0949">S-adenosyl-L-methionine</keyword>
<proteinExistence type="predicted"/>
<dbReference type="InterPro" id="IPR003616">
    <property type="entry name" value="Post-SET_dom"/>
</dbReference>
<evidence type="ECO:0000259" key="6">
    <source>
        <dbReference type="PROSITE" id="PS50280"/>
    </source>
</evidence>